<feature type="domain" description="Protein kinase" evidence="26">
    <location>
        <begin position="2747"/>
        <end position="3022"/>
    </location>
</feature>
<evidence type="ECO:0000256" key="1">
    <source>
        <dbReference type="ARBA" id="ARBA00004162"/>
    </source>
</evidence>
<feature type="binding site" evidence="22">
    <location>
        <position position="1820"/>
    </location>
    <ligand>
        <name>ATP</name>
        <dbReference type="ChEBI" id="CHEBI:30616"/>
    </ligand>
</feature>
<dbReference type="GO" id="GO:0009791">
    <property type="term" value="P:post-embryonic development"/>
    <property type="evidence" value="ECO:0007669"/>
    <property type="project" value="UniProtKB-ARBA"/>
</dbReference>
<feature type="compositionally biased region" description="Polar residues" evidence="23">
    <location>
        <begin position="2128"/>
        <end position="2145"/>
    </location>
</feature>
<dbReference type="FunFam" id="1.10.510.10:FF:000445">
    <property type="entry name" value="MDIS1-interacting receptor like kinase 2"/>
    <property type="match status" value="1"/>
</dbReference>
<dbReference type="Pfam" id="PF00069">
    <property type="entry name" value="Pkinase"/>
    <property type="match status" value="2"/>
</dbReference>
<organism evidence="27 28">
    <name type="scientific">Mikania micrantha</name>
    <name type="common">bitter vine</name>
    <dbReference type="NCBI Taxonomy" id="192012"/>
    <lineage>
        <taxon>Eukaryota</taxon>
        <taxon>Viridiplantae</taxon>
        <taxon>Streptophyta</taxon>
        <taxon>Embryophyta</taxon>
        <taxon>Tracheophyta</taxon>
        <taxon>Spermatophyta</taxon>
        <taxon>Magnoliopsida</taxon>
        <taxon>eudicotyledons</taxon>
        <taxon>Gunneridae</taxon>
        <taxon>Pentapetalae</taxon>
        <taxon>asterids</taxon>
        <taxon>campanulids</taxon>
        <taxon>Asterales</taxon>
        <taxon>Asteraceae</taxon>
        <taxon>Asteroideae</taxon>
        <taxon>Heliantheae alliance</taxon>
        <taxon>Eupatorieae</taxon>
        <taxon>Mikania</taxon>
    </lineage>
</organism>
<name>A0A5N6N9G0_9ASTR</name>
<comment type="catalytic activity">
    <reaction evidence="21">
        <text>L-seryl-[protein] + ATP = O-phospho-L-seryl-[protein] + ADP + H(+)</text>
        <dbReference type="Rhea" id="RHEA:17989"/>
        <dbReference type="Rhea" id="RHEA-COMP:9863"/>
        <dbReference type="Rhea" id="RHEA-COMP:11604"/>
        <dbReference type="ChEBI" id="CHEBI:15378"/>
        <dbReference type="ChEBI" id="CHEBI:29999"/>
        <dbReference type="ChEBI" id="CHEBI:30616"/>
        <dbReference type="ChEBI" id="CHEBI:83421"/>
        <dbReference type="ChEBI" id="CHEBI:456216"/>
        <dbReference type="EC" id="2.7.11.1"/>
    </reaction>
</comment>
<evidence type="ECO:0000259" key="26">
    <source>
        <dbReference type="PROSITE" id="PS50011"/>
    </source>
</evidence>
<keyword evidence="17 24" id="KW-0472">Membrane</keyword>
<keyword evidence="6" id="KW-0723">Serine/threonine-protein kinase</keyword>
<dbReference type="Pfam" id="PF23598">
    <property type="entry name" value="LRR_14"/>
    <property type="match status" value="2"/>
</dbReference>
<dbReference type="PROSITE" id="PS00109">
    <property type="entry name" value="PROTEIN_KINASE_TYR"/>
    <property type="match status" value="3"/>
</dbReference>
<evidence type="ECO:0000256" key="14">
    <source>
        <dbReference type="ARBA" id="ARBA00022777"/>
    </source>
</evidence>
<keyword evidence="7" id="KW-0597">Phosphoprotein</keyword>
<feature type="domain" description="Protein kinase" evidence="26">
    <location>
        <begin position="1792"/>
        <end position="2058"/>
    </location>
</feature>
<dbReference type="InterPro" id="IPR001611">
    <property type="entry name" value="Leu-rich_rpt"/>
</dbReference>
<dbReference type="GO" id="GO:0009653">
    <property type="term" value="P:anatomical structure morphogenesis"/>
    <property type="evidence" value="ECO:0007669"/>
    <property type="project" value="UniProtKB-ARBA"/>
</dbReference>
<dbReference type="OrthoDB" id="676979at2759"/>
<dbReference type="InterPro" id="IPR003591">
    <property type="entry name" value="Leu-rich_rpt_typical-subtyp"/>
</dbReference>
<dbReference type="FunFam" id="3.80.10.10:FF:000095">
    <property type="entry name" value="LRR receptor-like serine/threonine-protein kinase GSO1"/>
    <property type="match status" value="2"/>
</dbReference>
<evidence type="ECO:0000256" key="8">
    <source>
        <dbReference type="ARBA" id="ARBA00022614"/>
    </source>
</evidence>
<evidence type="ECO:0000256" key="16">
    <source>
        <dbReference type="ARBA" id="ARBA00022989"/>
    </source>
</evidence>
<dbReference type="SUPFAM" id="SSF56112">
    <property type="entry name" value="Protein kinase-like (PK-like)"/>
    <property type="match status" value="3"/>
</dbReference>
<dbReference type="InterPro" id="IPR055414">
    <property type="entry name" value="LRR_R13L4/SHOC2-like"/>
</dbReference>
<feature type="signal peptide" evidence="25">
    <location>
        <begin position="1"/>
        <end position="20"/>
    </location>
</feature>
<dbReference type="GO" id="GO:0099402">
    <property type="term" value="P:plant organ development"/>
    <property type="evidence" value="ECO:0007669"/>
    <property type="project" value="UniProtKB-ARBA"/>
</dbReference>
<dbReference type="InterPro" id="IPR017441">
    <property type="entry name" value="Protein_kinase_ATP_BS"/>
</dbReference>
<comment type="caution">
    <text evidence="27">The sequence shown here is derived from an EMBL/GenBank/DDBJ whole genome shotgun (WGS) entry which is preliminary data.</text>
</comment>
<dbReference type="FunFam" id="3.80.10.10:FF:000111">
    <property type="entry name" value="LRR receptor-like serine/threonine-protein kinase ERECTA"/>
    <property type="match status" value="1"/>
</dbReference>
<evidence type="ECO:0000256" key="18">
    <source>
        <dbReference type="ARBA" id="ARBA00023170"/>
    </source>
</evidence>
<feature type="transmembrane region" description="Helical" evidence="24">
    <location>
        <begin position="683"/>
        <end position="707"/>
    </location>
</feature>
<dbReference type="PROSITE" id="PS50011">
    <property type="entry name" value="PROTEIN_KINASE_DOM"/>
    <property type="match status" value="3"/>
</dbReference>
<dbReference type="InterPro" id="IPR051716">
    <property type="entry name" value="Plant_RL_S/T_kinase"/>
</dbReference>
<feature type="chain" id="PRO_5024389414" description="non-specific serine/threonine protein kinase" evidence="25">
    <location>
        <begin position="21"/>
        <end position="3024"/>
    </location>
</feature>
<feature type="transmembrane region" description="Helical" evidence="24">
    <location>
        <begin position="1723"/>
        <end position="1747"/>
    </location>
</feature>
<keyword evidence="16 24" id="KW-1133">Transmembrane helix</keyword>
<evidence type="ECO:0000256" key="13">
    <source>
        <dbReference type="ARBA" id="ARBA00022741"/>
    </source>
</evidence>
<dbReference type="FunFam" id="3.80.10.10:FF:000177">
    <property type="entry name" value="Leucine-rich repeat receptor-like serine/threonine-protein kinase At1g17230"/>
    <property type="match status" value="1"/>
</dbReference>
<dbReference type="Proteomes" id="UP000326396">
    <property type="component" value="Linkage Group LG2"/>
</dbReference>
<dbReference type="Pfam" id="PF13855">
    <property type="entry name" value="LRR_8"/>
    <property type="match status" value="5"/>
</dbReference>
<evidence type="ECO:0000256" key="23">
    <source>
        <dbReference type="SAM" id="MobiDB-lite"/>
    </source>
</evidence>
<feature type="compositionally biased region" description="Basic and acidic residues" evidence="23">
    <location>
        <begin position="2062"/>
        <end position="2071"/>
    </location>
</feature>
<keyword evidence="5" id="KW-1003">Cell membrane</keyword>
<evidence type="ECO:0000256" key="19">
    <source>
        <dbReference type="ARBA" id="ARBA00023180"/>
    </source>
</evidence>
<keyword evidence="14" id="KW-0418">Kinase</keyword>
<dbReference type="GO" id="GO:0005886">
    <property type="term" value="C:plasma membrane"/>
    <property type="evidence" value="ECO:0007669"/>
    <property type="project" value="UniProtKB-SubCell"/>
</dbReference>
<dbReference type="FunFam" id="3.80.10.10:FF:000453">
    <property type="entry name" value="Leucine-rich receptor-like protein kinase family protein"/>
    <property type="match status" value="1"/>
</dbReference>
<evidence type="ECO:0000256" key="4">
    <source>
        <dbReference type="ARBA" id="ARBA00012513"/>
    </source>
</evidence>
<keyword evidence="10 24" id="KW-0812">Transmembrane</keyword>
<feature type="transmembrane region" description="Helical" evidence="24">
    <location>
        <begin position="2681"/>
        <end position="2706"/>
    </location>
</feature>
<dbReference type="EMBL" id="SZYD01000012">
    <property type="protein sequence ID" value="KAD4584169.1"/>
    <property type="molecule type" value="Genomic_DNA"/>
</dbReference>
<dbReference type="PANTHER" id="PTHR48053">
    <property type="entry name" value="LEUCINE RICH REPEAT FAMILY PROTEIN, EXPRESSED"/>
    <property type="match status" value="1"/>
</dbReference>
<evidence type="ECO:0000313" key="28">
    <source>
        <dbReference type="Proteomes" id="UP000326396"/>
    </source>
</evidence>
<proteinExistence type="inferred from homology"/>
<dbReference type="Pfam" id="PF07714">
    <property type="entry name" value="PK_Tyr_Ser-Thr"/>
    <property type="match status" value="1"/>
</dbReference>
<keyword evidence="12" id="KW-0677">Repeat</keyword>
<dbReference type="InterPro" id="IPR001245">
    <property type="entry name" value="Ser-Thr/Tyr_kinase_cat_dom"/>
</dbReference>
<protein>
    <recommendedName>
        <fullName evidence="4">non-specific serine/threonine protein kinase</fullName>
        <ecNumber evidence="4">2.7.11.1</ecNumber>
    </recommendedName>
</protein>
<comment type="catalytic activity">
    <reaction evidence="20">
        <text>L-threonyl-[protein] + ATP = O-phospho-L-threonyl-[protein] + ADP + H(+)</text>
        <dbReference type="Rhea" id="RHEA:46608"/>
        <dbReference type="Rhea" id="RHEA-COMP:11060"/>
        <dbReference type="Rhea" id="RHEA-COMP:11605"/>
        <dbReference type="ChEBI" id="CHEBI:15378"/>
        <dbReference type="ChEBI" id="CHEBI:30013"/>
        <dbReference type="ChEBI" id="CHEBI:30616"/>
        <dbReference type="ChEBI" id="CHEBI:61977"/>
        <dbReference type="ChEBI" id="CHEBI:456216"/>
        <dbReference type="EC" id="2.7.11.1"/>
    </reaction>
</comment>
<dbReference type="InterPro" id="IPR013210">
    <property type="entry name" value="LRR_N_plant-typ"/>
</dbReference>
<evidence type="ECO:0000256" key="7">
    <source>
        <dbReference type="ARBA" id="ARBA00022553"/>
    </source>
</evidence>
<keyword evidence="15 22" id="KW-0067">ATP-binding</keyword>
<evidence type="ECO:0000256" key="10">
    <source>
        <dbReference type="ARBA" id="ARBA00022692"/>
    </source>
</evidence>
<dbReference type="GO" id="GO:0006952">
    <property type="term" value="P:defense response"/>
    <property type="evidence" value="ECO:0007669"/>
    <property type="project" value="UniProtKB-ARBA"/>
</dbReference>
<evidence type="ECO:0000256" key="22">
    <source>
        <dbReference type="PROSITE-ProRule" id="PRU10141"/>
    </source>
</evidence>
<keyword evidence="28" id="KW-1185">Reference proteome</keyword>
<dbReference type="FunFam" id="3.80.10.10:FF:000383">
    <property type="entry name" value="Leucine-rich repeat receptor protein kinase EMS1"/>
    <property type="match status" value="2"/>
</dbReference>
<reference evidence="27 28" key="1">
    <citation type="submission" date="2019-05" db="EMBL/GenBank/DDBJ databases">
        <title>Mikania micrantha, genome provides insights into the molecular mechanism of rapid growth.</title>
        <authorList>
            <person name="Liu B."/>
        </authorList>
    </citation>
    <scope>NUCLEOTIDE SEQUENCE [LARGE SCALE GENOMIC DNA]</scope>
    <source>
        <strain evidence="27">NLD-2019</strain>
        <tissue evidence="27">Leaf</tissue>
    </source>
</reference>
<dbReference type="SMART" id="SM00369">
    <property type="entry name" value="LRR_TYP"/>
    <property type="match status" value="31"/>
</dbReference>
<feature type="domain" description="Protein kinase" evidence="26">
    <location>
        <begin position="748"/>
        <end position="1020"/>
    </location>
</feature>
<dbReference type="InterPro" id="IPR032675">
    <property type="entry name" value="LRR_dom_sf"/>
</dbReference>
<evidence type="ECO:0000256" key="2">
    <source>
        <dbReference type="ARBA" id="ARBA00004479"/>
    </source>
</evidence>
<keyword evidence="9" id="KW-0808">Transferase</keyword>
<feature type="region of interest" description="Disordered" evidence="23">
    <location>
        <begin position="2056"/>
        <end position="2148"/>
    </location>
</feature>
<keyword evidence="11 25" id="KW-0732">Signal</keyword>
<dbReference type="Pfam" id="PF00560">
    <property type="entry name" value="LRR_1"/>
    <property type="match status" value="10"/>
</dbReference>
<comment type="subcellular location">
    <subcellularLocation>
        <location evidence="1">Cell membrane</location>
        <topology evidence="1">Single-pass membrane protein</topology>
    </subcellularLocation>
    <subcellularLocation>
        <location evidence="2">Membrane</location>
        <topology evidence="2">Single-pass type I membrane protein</topology>
    </subcellularLocation>
</comment>
<evidence type="ECO:0000256" key="20">
    <source>
        <dbReference type="ARBA" id="ARBA00047899"/>
    </source>
</evidence>
<dbReference type="Gene3D" id="3.80.10.10">
    <property type="entry name" value="Ribonuclease Inhibitor"/>
    <property type="match status" value="13"/>
</dbReference>
<dbReference type="EC" id="2.7.11.1" evidence="4"/>
<evidence type="ECO:0000256" key="3">
    <source>
        <dbReference type="ARBA" id="ARBA00009592"/>
    </source>
</evidence>
<dbReference type="SMART" id="SM00365">
    <property type="entry name" value="LRR_SD22"/>
    <property type="match status" value="19"/>
</dbReference>
<dbReference type="Pfam" id="PF08263">
    <property type="entry name" value="LRRNT_2"/>
    <property type="match status" value="3"/>
</dbReference>
<keyword evidence="8" id="KW-0433">Leucine-rich repeat</keyword>
<dbReference type="PROSITE" id="PS51450">
    <property type="entry name" value="LRR"/>
    <property type="match status" value="3"/>
</dbReference>
<evidence type="ECO:0000256" key="24">
    <source>
        <dbReference type="SAM" id="Phobius"/>
    </source>
</evidence>
<dbReference type="FunFam" id="3.30.200.20:FF:000309">
    <property type="entry name" value="Leucine-rich repeat receptor protein kinase MSP1"/>
    <property type="match status" value="3"/>
</dbReference>
<accession>A0A5N6N9G0</accession>
<gene>
    <name evidence="27" type="ORF">E3N88_21770</name>
</gene>
<evidence type="ECO:0000256" key="5">
    <source>
        <dbReference type="ARBA" id="ARBA00022475"/>
    </source>
</evidence>
<dbReference type="InterPro" id="IPR008266">
    <property type="entry name" value="Tyr_kinase_AS"/>
</dbReference>
<evidence type="ECO:0000256" key="21">
    <source>
        <dbReference type="ARBA" id="ARBA00048679"/>
    </source>
</evidence>
<sequence length="3024" mass="335269">MIVLLLLFSCYNLLCVPSLATVTSTNVASALLKWKASLDKQSQLALSSWVGTNPCQNNWTGIGCSNGSERVVTSIIVRHVNLTGTLDDLDTWSLHDLETFDISFNLLYGSIPSSIGNMSNLKYLALATNKFSGEIPFEIGRLTSLNVLYLNTNTLTGHIPDSIGNLSNLTYFTLYENRLNGRILNTIGNLKNVVIFDLHDNFLEGTIPPEIGTLGLIENIDLSNNNLTGVIPSSIGNLTRLYFFYLYQNQLSGSIPPELVGCWGLEDLQIGRNLITGTIPTNFQNFTWIRSMYLNDNFISGSIPNYLANYTRLTRLGLGHNNFSGSIPPELGKRTALSQLSLFMNNLVGFIPRDINLTKMETFSVSNNMLSGHLPNNICVSGLLTHFTVSDNLFSGHVPNSLKNCSSLVRVRLEHNQLTGNISQDFGIYPELDYMDLSYNKFYGEVSSNWGSCPNLTSLKMSNNNLSGKISTELGKATNLVRLNLSSNHLVGEIPRSFERLSSLVNLYLNDNKLSGKFPKSLGNLPNLEELNLAQNSLTGSIDETLGECLKLRILNLSNNFFEGAIPVPISKLKSLDYLDLSHNNLTGSIPSQLGGLKVLQTMNLSHNNLSGSVPSSFTEILSLTIVDVSFNQLEGPLPKMRAFKDAPKEALEHNKGLCGYNTGLDCPTMQPTNHGHKKKVSFVILIILPAGVMLLVVFVAVAFFCLHKRNPNLENVRPQETRAKPFTIWSYDGKMVYERIIEALDDFDSRHIVGVGGYGTVYKAELSSEVYAVKKIHATEDGEMQNLKSFENEIRALTEIRHQNIVKLYGFCSHSRHSFLVYEFLSGGSLRNILNHMEQAVEFDWNKRVTAVKSIAKALSYMHHDCSQPIIHRDLSSNNVLFDSEWVAHVSDFGSARLLKPDSSNWTSFAGTFGYIAPELAYTMEVNEKCDVYSFGVVTLEVIMGKHPRDLLITSIDDMNDISHTEILDQRLRPPTQQTANEVELLVKVAFSCVQNNPQCRPSMRDATLDLVSGTHAAKRPNKIPNLDKQSQLALSSWVGTNPCQNNWTGIGCSNGSERVVTSIIVQHVNLTGTLDDLDTRSLRDLETFDLSFNLLYGSIPSSIGNMSNLKYLALATNNFSGEIPFEIGMLTSLNVLYLTTNTLTGHIPDSIRNLTALTSLNLYENRLNGRIPNSIGNLTNLISLSLYENSLNGRIPNSIGNLRNLISLSLYENSLNGRIPNSIGNLINLISLQLYGNRLNGHIPDSIEIGTLSLIQNIDLSNNNLTGVIPSSIGNLTRLYFFYLYINQLSGSIPPELAGSRDLNDLQIGRNHITGTIPTTFQNFSRLGRMYLNDNFISGSIPNYLANYTHLTRLHLGNNNFSGYIPPELGKRTVLSGLNLFMNNLVGFIPRDINLTKMEIFSVSFNMLYGHLPNNICVSGLLTHFTVNDNLFCGHVPNSLKNCSSLFRVRLEHNQLTGNISQDFGKYPELDYMDLSYNKFYGEVSRNWGSCPSLASLKMSNNNLTGKISTELGGATNLVRLDLSSNHVVGEIPTSFERLSSLVNLYLDDNKLSGRFPKSLGNLHNLEELSLAQNSLTGSIDETLGECLKLRILNLSNNFFEGAIPVPISKLKSLDYLDLSHNNLTGSIPSQLGGLNVLQTLNLSHNNLSGSVPSSFTEMLSLTTVDISFNQLEGPLPKMRAFEDAPKEALGHNKGLCGNNTGLDCPTKQATNHGDEKKVSFVILIILPALGIMLLMVFTVVFSYLHKRNPNHENVRRQETKAKAKAKPFTIWSYDGKMVYESIIEALDDFDSRHVVGVGGYGTVYKAELSSEVYAVKKIHATEDGEMQNLKSFENEIRALTEIRHQNIVKLYGFCSHPRHSFLVYEFLSGGSLRNILNHMEQAVEFDWNKRVTAVKSIAKALSYMHHDCSQPIIHRDLSSNNVLFDSEWVAHVSDFGTARLLKPDSSNWTSFAGTFGYIAPELAYTMEVNEKCDVYSFVTLEVIMGKHPRDILLTSIDDMNAISRTEILDQRLPPVTKQTANEVESLVEVAFSCVQNNPQCRPSMRDATLDLSATTDTSKGSREDDFRVELPIASRQNLAESTSTQNDVSQSETINTSQAGPSIEAASNSQPQEEVGSPLAEENSLETTTPRENQPTTVQTLNPHDLPEIQLEVVLPNLESLNVDESSQLDVIPRTRIHNTHPVENIIGNVEEGVRTRSFMHEANVCLFSCFLSQIEPKKVAEALKDNILHLNCLLKMTFYKLFSVIVLLIFSCDNLLCVPSLATVPSTSVASALLKWKDSLDKQSQSALSSWVGTNPCQDNWTGISCSNGSESVVTSIKVQHMNLTGTLYALDTWSLRDLETFDLSFNRLDGAIPDAIHNLRSLTSLNLYDNRLNGAIPSVIDNLTHLTSLDLSKNCLNGSIPDTIGNLTSLTSLSLYENRLINAIPDTIGNLTSLTSLLLFGNNLSGSIPDTIGNLTSLTSLSLYSNRLINAIPNTIHKLTSLTSLNLYDNRLNGAIPTDIGDLTSLTSLNLSKNCLNGSIPDTIGDLTSLTSLSLYENRLNNAIPDSIRKLASLTSLQLSGNRLNGSIPDNIGNLKNLDYLDLSDNNLIGSIPSQLGGLNVLQTLNLSHNNLFGSIPSSFTEMLSLTTVDISFNQLEGPLPKMRAFKDAPKEALEHNKGLCGYNTGKDCDEKKVSLVILIILIALGITLLVVFTVVVFLYLHKRKSNHENVRPLETIAKPFTIWSYDGKMVYERIIEALDDFDSRHVVGVGGYGTVYKADLSSEVYAVKKIHATKDGEMQNLKSFENEIRTLTEIRHQNIVKLYGFCSHSRHSFLVYEFLSGGSLRNILNHMKQAVEFDWNKRVTAVKSIAKAVSYMHHDCSQPIIHGDLSSNNVLFDSDWVAHVSDFGTARLLKPNWTSIDGTFELAYTMKVNEKCDVYSFGVVTLEIIMGKHPRDILRSINAMNAISHTEILDQRLPPPTKQTANEVELLVKIAFSCVQKSPQCRPSMWDVTVEMRACSQKAQQDFQVNLEEEYLLK</sequence>
<evidence type="ECO:0000256" key="25">
    <source>
        <dbReference type="SAM" id="SignalP"/>
    </source>
</evidence>
<dbReference type="InterPro" id="IPR000719">
    <property type="entry name" value="Prot_kinase_dom"/>
</dbReference>
<evidence type="ECO:0000313" key="27">
    <source>
        <dbReference type="EMBL" id="KAD4584169.1"/>
    </source>
</evidence>
<keyword evidence="18" id="KW-0675">Receptor</keyword>
<evidence type="ECO:0000256" key="12">
    <source>
        <dbReference type="ARBA" id="ARBA00022737"/>
    </source>
</evidence>
<evidence type="ECO:0000256" key="15">
    <source>
        <dbReference type="ARBA" id="ARBA00022840"/>
    </source>
</evidence>
<evidence type="ECO:0000256" key="6">
    <source>
        <dbReference type="ARBA" id="ARBA00022527"/>
    </source>
</evidence>
<dbReference type="SUPFAM" id="SSF52058">
    <property type="entry name" value="L domain-like"/>
    <property type="match status" value="3"/>
</dbReference>
<feature type="compositionally biased region" description="Polar residues" evidence="23">
    <location>
        <begin position="2077"/>
        <end position="2115"/>
    </location>
</feature>
<dbReference type="PROSITE" id="PS00107">
    <property type="entry name" value="PROTEIN_KINASE_ATP"/>
    <property type="match status" value="3"/>
</dbReference>
<keyword evidence="19" id="KW-0325">Glycoprotein</keyword>
<dbReference type="InterPro" id="IPR011009">
    <property type="entry name" value="Kinase-like_dom_sf"/>
</dbReference>
<dbReference type="PANTHER" id="PTHR48053:SF65">
    <property type="entry name" value="LRR RECEPTOR-LIKE KINASE FAMILY PROTEIN"/>
    <property type="match status" value="1"/>
</dbReference>
<keyword evidence="13 22" id="KW-0547">Nucleotide-binding</keyword>
<evidence type="ECO:0000256" key="11">
    <source>
        <dbReference type="ARBA" id="ARBA00022729"/>
    </source>
</evidence>
<evidence type="ECO:0000256" key="17">
    <source>
        <dbReference type="ARBA" id="ARBA00023136"/>
    </source>
</evidence>
<dbReference type="GO" id="GO:0005524">
    <property type="term" value="F:ATP binding"/>
    <property type="evidence" value="ECO:0007669"/>
    <property type="project" value="UniProtKB-UniRule"/>
</dbReference>
<feature type="binding site" evidence="22">
    <location>
        <position position="2775"/>
    </location>
    <ligand>
        <name>ATP</name>
        <dbReference type="ChEBI" id="CHEBI:30616"/>
    </ligand>
</feature>
<comment type="similarity">
    <text evidence="3">Belongs to the RLP family.</text>
</comment>
<dbReference type="SUPFAM" id="SSF52047">
    <property type="entry name" value="RNI-like"/>
    <property type="match status" value="2"/>
</dbReference>
<evidence type="ECO:0000256" key="9">
    <source>
        <dbReference type="ARBA" id="ARBA00022679"/>
    </source>
</evidence>
<dbReference type="Gene3D" id="1.10.510.10">
    <property type="entry name" value="Transferase(Phosphotransferase) domain 1"/>
    <property type="match status" value="3"/>
</dbReference>
<dbReference type="Gene3D" id="3.30.200.20">
    <property type="entry name" value="Phosphorylase Kinase, domain 1"/>
    <property type="match status" value="3"/>
</dbReference>
<dbReference type="FunFam" id="1.10.510.10:FF:000479">
    <property type="entry name" value="Leucine-rich repeat receptor-like protein kinase"/>
    <property type="match status" value="1"/>
</dbReference>
<feature type="binding site" evidence="22">
    <location>
        <position position="776"/>
    </location>
    <ligand>
        <name>ATP</name>
        <dbReference type="ChEBI" id="CHEBI:30616"/>
    </ligand>
</feature>
<dbReference type="GO" id="GO:0051707">
    <property type="term" value="P:response to other organism"/>
    <property type="evidence" value="ECO:0007669"/>
    <property type="project" value="UniProtKB-ARBA"/>
</dbReference>
<dbReference type="FunFam" id="3.80.10.10:FF:000400">
    <property type="entry name" value="Nuclear pore complex protein NUP107"/>
    <property type="match status" value="3"/>
</dbReference>
<dbReference type="GO" id="GO:0004674">
    <property type="term" value="F:protein serine/threonine kinase activity"/>
    <property type="evidence" value="ECO:0007669"/>
    <property type="project" value="UniProtKB-KW"/>
</dbReference>